<proteinExistence type="predicted"/>
<gene>
    <name evidence="1" type="ORF">GBAR_LOCUS28595</name>
</gene>
<sequence length="64" mass="7175">STLGWYAIIPSCRHTPFERSRGSHVSILIYTGVLIVVPSKERSSKWPVVVRPWDSVGLLQVLLS</sequence>
<reference evidence="1" key="1">
    <citation type="submission" date="2023-03" db="EMBL/GenBank/DDBJ databases">
        <authorList>
            <person name="Steffen K."/>
            <person name="Cardenas P."/>
        </authorList>
    </citation>
    <scope>NUCLEOTIDE SEQUENCE</scope>
</reference>
<dbReference type="AlphaFoldDB" id="A0AA35TR68"/>
<evidence type="ECO:0000313" key="2">
    <source>
        <dbReference type="Proteomes" id="UP001174909"/>
    </source>
</evidence>
<evidence type="ECO:0000313" key="1">
    <source>
        <dbReference type="EMBL" id="CAI8052264.1"/>
    </source>
</evidence>
<protein>
    <submittedName>
        <fullName evidence="1">Uncharacterized protein</fullName>
    </submittedName>
</protein>
<name>A0AA35TR68_GEOBA</name>
<comment type="caution">
    <text evidence="1">The sequence shown here is derived from an EMBL/GenBank/DDBJ whole genome shotgun (WGS) entry which is preliminary data.</text>
</comment>
<accession>A0AA35TR68</accession>
<feature type="non-terminal residue" evidence="1">
    <location>
        <position position="1"/>
    </location>
</feature>
<dbReference type="Proteomes" id="UP001174909">
    <property type="component" value="Unassembled WGS sequence"/>
</dbReference>
<keyword evidence="2" id="KW-1185">Reference proteome</keyword>
<dbReference type="EMBL" id="CASHTH010003998">
    <property type="protein sequence ID" value="CAI8052264.1"/>
    <property type="molecule type" value="Genomic_DNA"/>
</dbReference>
<organism evidence="1 2">
    <name type="scientific">Geodia barretti</name>
    <name type="common">Barrett's horny sponge</name>
    <dbReference type="NCBI Taxonomy" id="519541"/>
    <lineage>
        <taxon>Eukaryota</taxon>
        <taxon>Metazoa</taxon>
        <taxon>Porifera</taxon>
        <taxon>Demospongiae</taxon>
        <taxon>Heteroscleromorpha</taxon>
        <taxon>Tetractinellida</taxon>
        <taxon>Astrophorina</taxon>
        <taxon>Geodiidae</taxon>
        <taxon>Geodia</taxon>
    </lineage>
</organism>